<dbReference type="Proteomes" id="UP000078454">
    <property type="component" value="Unassembled WGS sequence"/>
</dbReference>
<dbReference type="OrthoDB" id="89089at2"/>
<organism evidence="1 2">
    <name type="scientific">Paenibacillus oryzisoli</name>
    <dbReference type="NCBI Taxonomy" id="1850517"/>
    <lineage>
        <taxon>Bacteria</taxon>
        <taxon>Bacillati</taxon>
        <taxon>Bacillota</taxon>
        <taxon>Bacilli</taxon>
        <taxon>Bacillales</taxon>
        <taxon>Paenibacillaceae</taxon>
        <taxon>Paenibacillus</taxon>
    </lineage>
</organism>
<dbReference type="EMBL" id="LYPB01000073">
    <property type="protein sequence ID" value="OAS17157.1"/>
    <property type="molecule type" value="Genomic_DNA"/>
</dbReference>
<dbReference type="RefSeq" id="WP_068666519.1">
    <property type="nucleotide sequence ID" value="NZ_LYPB01000073.1"/>
</dbReference>
<comment type="caution">
    <text evidence="1">The sequence shown here is derived from an EMBL/GenBank/DDBJ whole genome shotgun (WGS) entry which is preliminary data.</text>
</comment>
<sequence length="161" mass="17872">MANLFPLVGASAGTGLGTGTGTRAFLAGGKRGTIPFGRSPKFDHSLGEFVTTPTGKIAESEGTDAWLEWCQKALRSRRYTHLVYSRAYGQEYDDLIARHLSRQANEMEILRMTTETLKVDPRTADVRHFTFAWGKDQCSFQCEIVNVRGEQKNLKGSVVIN</sequence>
<reference evidence="1 2" key="1">
    <citation type="submission" date="2016-05" db="EMBL/GenBank/DDBJ databases">
        <title>Paenibacillus sp. 1ZS3-15 nov., isolated from the rhizosphere soil.</title>
        <authorList>
            <person name="Zhang X.X."/>
            <person name="Zhang J."/>
        </authorList>
    </citation>
    <scope>NUCLEOTIDE SEQUENCE [LARGE SCALE GENOMIC DNA]</scope>
    <source>
        <strain evidence="1 2">1ZS3-15</strain>
    </source>
</reference>
<dbReference type="Pfam" id="PF10934">
    <property type="entry name" value="Sheath_initiator"/>
    <property type="match status" value="1"/>
</dbReference>
<protein>
    <recommendedName>
        <fullName evidence="3">DUF2634 domain-containing protein</fullName>
    </recommendedName>
</protein>
<dbReference type="InterPro" id="IPR020288">
    <property type="entry name" value="Sheath_initiator"/>
</dbReference>
<evidence type="ECO:0000313" key="1">
    <source>
        <dbReference type="EMBL" id="OAS17157.1"/>
    </source>
</evidence>
<name>A0A198A7N6_9BACL</name>
<dbReference type="STRING" id="1850517.A8708_02765"/>
<proteinExistence type="predicted"/>
<gene>
    <name evidence="1" type="ORF">A8708_02765</name>
</gene>
<dbReference type="AlphaFoldDB" id="A0A198A7N6"/>
<evidence type="ECO:0008006" key="3">
    <source>
        <dbReference type="Google" id="ProtNLM"/>
    </source>
</evidence>
<accession>A0A198A7N6</accession>
<evidence type="ECO:0000313" key="2">
    <source>
        <dbReference type="Proteomes" id="UP000078454"/>
    </source>
</evidence>
<keyword evidence="2" id="KW-1185">Reference proteome</keyword>